<sequence>MIARRPFRMAPHYRWMLLVLLLAAASCCAVWRWYAVQAQRLERDRSIHEALRVSATNPSSNQTHKS</sequence>
<evidence type="ECO:0000313" key="2">
    <source>
        <dbReference type="Proteomes" id="UP001501725"/>
    </source>
</evidence>
<dbReference type="PROSITE" id="PS51257">
    <property type="entry name" value="PROKAR_LIPOPROTEIN"/>
    <property type="match status" value="1"/>
</dbReference>
<dbReference type="Proteomes" id="UP001501725">
    <property type="component" value="Unassembled WGS sequence"/>
</dbReference>
<accession>A0ABP8GW76</accession>
<name>A0ABP8GW76_9BACT</name>
<organism evidence="1 2">
    <name type="scientific">Flaviaesturariibacter amylovorans</name>
    <dbReference type="NCBI Taxonomy" id="1084520"/>
    <lineage>
        <taxon>Bacteria</taxon>
        <taxon>Pseudomonadati</taxon>
        <taxon>Bacteroidota</taxon>
        <taxon>Chitinophagia</taxon>
        <taxon>Chitinophagales</taxon>
        <taxon>Chitinophagaceae</taxon>
        <taxon>Flaviaestuariibacter</taxon>
    </lineage>
</organism>
<proteinExistence type="predicted"/>
<dbReference type="EMBL" id="BAABGY010000007">
    <property type="protein sequence ID" value="GAA4330835.1"/>
    <property type="molecule type" value="Genomic_DNA"/>
</dbReference>
<gene>
    <name evidence="1" type="ORF">GCM10023184_22210</name>
</gene>
<reference evidence="2" key="1">
    <citation type="journal article" date="2019" name="Int. J. Syst. Evol. Microbiol.">
        <title>The Global Catalogue of Microorganisms (GCM) 10K type strain sequencing project: providing services to taxonomists for standard genome sequencing and annotation.</title>
        <authorList>
            <consortium name="The Broad Institute Genomics Platform"/>
            <consortium name="The Broad Institute Genome Sequencing Center for Infectious Disease"/>
            <person name="Wu L."/>
            <person name="Ma J."/>
        </authorList>
    </citation>
    <scope>NUCLEOTIDE SEQUENCE [LARGE SCALE GENOMIC DNA]</scope>
    <source>
        <strain evidence="2">JCM 17919</strain>
    </source>
</reference>
<comment type="caution">
    <text evidence="1">The sequence shown here is derived from an EMBL/GenBank/DDBJ whole genome shotgun (WGS) entry which is preliminary data.</text>
</comment>
<dbReference type="RefSeq" id="WP_345255783.1">
    <property type="nucleotide sequence ID" value="NZ_BAABGY010000007.1"/>
</dbReference>
<evidence type="ECO:0000313" key="1">
    <source>
        <dbReference type="EMBL" id="GAA4330835.1"/>
    </source>
</evidence>
<keyword evidence="2" id="KW-1185">Reference proteome</keyword>
<protein>
    <submittedName>
        <fullName evidence="1">Uncharacterized protein</fullName>
    </submittedName>
</protein>